<dbReference type="AlphaFoldDB" id="A0A4R4E592"/>
<sequence>MQRLLRLLVAVMVFSNQASAQCGAGFAQAQINWDAMDFLKTTGGYATYVTTAQSQTQYFAFGTEKLTITHNYSGSSIGGISASNTGEAGSNGAGVDVQFIGNGIITLTFQTAVQNLKFSLYDVDVSQRIAFTANNSLGVAQNVTLSGLGSSVLSFTNNGTATARADASSSAVSNTSVNGTLNVSVPGSVKTITITVTNTGTINSGPASGQESGMFFLSDITACTTAAAFPTNYFATAKPFTNQPGYVLVSVNNQVYQVDPVTGKGKWIFTDPSGNNINSCAYDPYNKFLYYTYSLTGSPSATKKVMKYDFNNGSISTFITDVNTLGVPTYQSGLESGAAAFFNGSLYLGVEGYSGTTSNNTGRKSIVWRIDISGSTPATAIQAFGMPADDGSNQIHDWGDIGIYNGILYDFDVSVNGANINQYNMFTGALTSNIPGFTVNQTGIDYAGNIYNVGTSVSLYNGTTGISNTKAIVGSPALPASPSIGDATEAFKPKADFGDAPSTYDPNPDAPAVHELVTNLRLGAAVTDEWSKNTSVLATGDADDGLPTPSIVISNSNYLTSVNVFNNTGAAATVCAWVDFNSNGTFEASEGISVNVPSSSSTQTVQLFWPTPSTTLAPYSYTFVRIRVTSAINGMTTSNPTGYFSDGEVEDYRVQVNAYTLPSNLLSFEAHKDGLRSQLRWDVSDEVAGTSYILQRSPDGQRWEELQRSQAATPAAQRSYSAVDARPFPGVTYYRLQLRKPGGQALWSAVRELVWSNDPAFVVRPNPSAGTARIDVDMPADGSGVLRIYTGTGGLVLEQSLRLPAGSSSHPIALPGLLPAGTYLVELQTGPQRRTQRLVLRR</sequence>
<protein>
    <recommendedName>
        <fullName evidence="2">GEVED domain-containing protein</fullName>
    </recommendedName>
</protein>
<evidence type="ECO:0000313" key="4">
    <source>
        <dbReference type="Proteomes" id="UP000295164"/>
    </source>
</evidence>
<feature type="domain" description="GEVED" evidence="2">
    <location>
        <begin position="574"/>
        <end position="655"/>
    </location>
</feature>
<dbReference type="SUPFAM" id="SSF63825">
    <property type="entry name" value="YWTD domain"/>
    <property type="match status" value="1"/>
</dbReference>
<dbReference type="Proteomes" id="UP000295164">
    <property type="component" value="Unassembled WGS sequence"/>
</dbReference>
<evidence type="ECO:0000313" key="3">
    <source>
        <dbReference type="EMBL" id="TCZ74794.1"/>
    </source>
</evidence>
<evidence type="ECO:0000256" key="1">
    <source>
        <dbReference type="SAM" id="SignalP"/>
    </source>
</evidence>
<organism evidence="3 4">
    <name type="scientific">Flaviaesturariibacter aridisoli</name>
    <dbReference type="NCBI Taxonomy" id="2545761"/>
    <lineage>
        <taxon>Bacteria</taxon>
        <taxon>Pseudomonadati</taxon>
        <taxon>Bacteroidota</taxon>
        <taxon>Chitinophagia</taxon>
        <taxon>Chitinophagales</taxon>
        <taxon>Chitinophagaceae</taxon>
        <taxon>Flaviaestuariibacter</taxon>
    </lineage>
</organism>
<dbReference type="RefSeq" id="WP_131850150.1">
    <property type="nucleotide sequence ID" value="NZ_SKFH01000001.1"/>
</dbReference>
<keyword evidence="4" id="KW-1185">Reference proteome</keyword>
<dbReference type="Pfam" id="PF20009">
    <property type="entry name" value="GEVED"/>
    <property type="match status" value="1"/>
</dbReference>
<reference evidence="3 4" key="1">
    <citation type="submission" date="2019-03" db="EMBL/GenBank/DDBJ databases">
        <authorList>
            <person name="Kim M.K.M."/>
        </authorList>
    </citation>
    <scope>NUCLEOTIDE SEQUENCE [LARGE SCALE GENOMIC DNA]</scope>
    <source>
        <strain evidence="3 4">17J68-15</strain>
    </source>
</reference>
<evidence type="ECO:0000259" key="2">
    <source>
        <dbReference type="Pfam" id="PF20009"/>
    </source>
</evidence>
<comment type="caution">
    <text evidence="3">The sequence shown here is derived from an EMBL/GenBank/DDBJ whole genome shotgun (WGS) entry which is preliminary data.</text>
</comment>
<accession>A0A4R4E592</accession>
<feature type="signal peptide" evidence="1">
    <location>
        <begin position="1"/>
        <end position="20"/>
    </location>
</feature>
<dbReference type="EMBL" id="SKFH01000001">
    <property type="protein sequence ID" value="TCZ74794.1"/>
    <property type="molecule type" value="Genomic_DNA"/>
</dbReference>
<gene>
    <name evidence="3" type="ORF">E0486_00380</name>
</gene>
<keyword evidence="1" id="KW-0732">Signal</keyword>
<feature type="chain" id="PRO_5020712220" description="GEVED domain-containing protein" evidence="1">
    <location>
        <begin position="21"/>
        <end position="842"/>
    </location>
</feature>
<proteinExistence type="predicted"/>
<dbReference type="OrthoDB" id="615363at2"/>
<name>A0A4R4E592_9BACT</name>
<dbReference type="InterPro" id="IPR045474">
    <property type="entry name" value="GEVED"/>
</dbReference>